<name>A0A952FP38_9PROT</name>
<dbReference type="Gene3D" id="3.10.180.10">
    <property type="entry name" value="2,3-Dihydroxybiphenyl 1,2-Dioxygenase, domain 1"/>
    <property type="match status" value="1"/>
</dbReference>
<dbReference type="Proteomes" id="UP000700706">
    <property type="component" value="Unassembled WGS sequence"/>
</dbReference>
<sequence length="248" mass="26094">MSLSLDHIVIAVRDLERTVADYQALGFTVVPGGEHTHGASHNALIVFADGAYIELIAFRRPNPEFRWWRVLDQAGDGLVDFALLPGDIVADVAAAKARGLALEGPTDGGRLRPDGERLEWRTARAATSDLPFLCGDITPRRLRVPEGDVRRHANGALGVAGIEIAVETTEVSAWRYAALLGTAVDPGAPIALGHDQSVTLLGPDRAAAALAARGEGPVSLTLRVAPGSAIDDLDPARTGGVRIGRVNA</sequence>
<dbReference type="EMBL" id="JAEKLZ010000400">
    <property type="protein sequence ID" value="MBW8728388.1"/>
    <property type="molecule type" value="Genomic_DNA"/>
</dbReference>
<gene>
    <name evidence="2" type="ORF">JF625_25010</name>
</gene>
<dbReference type="AlphaFoldDB" id="A0A952FP38"/>
<feature type="domain" description="Glyoxalase-like" evidence="1">
    <location>
        <begin position="5"/>
        <end position="180"/>
    </location>
</feature>
<reference evidence="2" key="1">
    <citation type="submission" date="2020-06" db="EMBL/GenBank/DDBJ databases">
        <title>Stable isotope informed genome-resolved metagenomics uncovers potential trophic interactions in rhizosphere soil.</title>
        <authorList>
            <person name="Starr E.P."/>
            <person name="Shi S."/>
            <person name="Blazewicz S.J."/>
            <person name="Koch B.J."/>
            <person name="Probst A.J."/>
            <person name="Hungate B.A."/>
            <person name="Pett-Ridge J."/>
            <person name="Firestone M.K."/>
            <person name="Banfield J.F."/>
        </authorList>
    </citation>
    <scope>NUCLEOTIDE SEQUENCE</scope>
    <source>
        <strain evidence="2">YM_69_17</strain>
    </source>
</reference>
<evidence type="ECO:0000313" key="2">
    <source>
        <dbReference type="EMBL" id="MBW8728388.1"/>
    </source>
</evidence>
<proteinExistence type="predicted"/>
<evidence type="ECO:0000313" key="3">
    <source>
        <dbReference type="Proteomes" id="UP000700706"/>
    </source>
</evidence>
<accession>A0A952FP38</accession>
<comment type="caution">
    <text evidence="2">The sequence shown here is derived from an EMBL/GenBank/DDBJ whole genome shotgun (WGS) entry which is preliminary data.</text>
</comment>
<dbReference type="InterPro" id="IPR029068">
    <property type="entry name" value="Glyas_Bleomycin-R_OHBP_Dase"/>
</dbReference>
<dbReference type="PANTHER" id="PTHR40265:SF1">
    <property type="entry name" value="GLYOXALASE-LIKE DOMAIN-CONTAINING PROTEIN"/>
    <property type="match status" value="1"/>
</dbReference>
<protein>
    <submittedName>
        <fullName evidence="2">VOC family protein</fullName>
    </submittedName>
</protein>
<dbReference type="InterPro" id="IPR025870">
    <property type="entry name" value="Glyoxalase-like_dom"/>
</dbReference>
<evidence type="ECO:0000259" key="1">
    <source>
        <dbReference type="Pfam" id="PF13468"/>
    </source>
</evidence>
<dbReference type="Pfam" id="PF13468">
    <property type="entry name" value="Glyoxalase_3"/>
    <property type="match status" value="1"/>
</dbReference>
<organism evidence="2 3">
    <name type="scientific">Inquilinus limosus</name>
    <dbReference type="NCBI Taxonomy" id="171674"/>
    <lineage>
        <taxon>Bacteria</taxon>
        <taxon>Pseudomonadati</taxon>
        <taxon>Pseudomonadota</taxon>
        <taxon>Alphaproteobacteria</taxon>
        <taxon>Rhodospirillales</taxon>
        <taxon>Rhodospirillaceae</taxon>
        <taxon>Inquilinus</taxon>
    </lineage>
</organism>
<dbReference type="SUPFAM" id="SSF54593">
    <property type="entry name" value="Glyoxalase/Bleomycin resistance protein/Dihydroxybiphenyl dioxygenase"/>
    <property type="match status" value="1"/>
</dbReference>
<dbReference type="PANTHER" id="PTHR40265">
    <property type="entry name" value="BLL2707 PROTEIN"/>
    <property type="match status" value="1"/>
</dbReference>